<dbReference type="PANTHER" id="PTHR37302:SF3">
    <property type="entry name" value="DAMAGE-INDUCIBLE PROTEIN DINB"/>
    <property type="match status" value="1"/>
</dbReference>
<dbReference type="Gene3D" id="1.20.120.450">
    <property type="entry name" value="dinb family like domain"/>
    <property type="match status" value="1"/>
</dbReference>
<protein>
    <submittedName>
        <fullName evidence="4">DinB family protein</fullName>
    </submittedName>
</protein>
<reference evidence="4 5" key="1">
    <citation type="submission" date="2020-11" db="EMBL/GenBank/DDBJ databases">
        <authorList>
            <person name="Kim M.K."/>
        </authorList>
    </citation>
    <scope>NUCLEOTIDE SEQUENCE [LARGE SCALE GENOMIC DNA]</scope>
    <source>
        <strain evidence="4 5">BT439</strain>
    </source>
</reference>
<evidence type="ECO:0000313" key="4">
    <source>
        <dbReference type="EMBL" id="MBF9142273.1"/>
    </source>
</evidence>
<dbReference type="Pfam" id="PF05163">
    <property type="entry name" value="DinB"/>
    <property type="match status" value="1"/>
</dbReference>
<dbReference type="InterPro" id="IPR007837">
    <property type="entry name" value="DinB"/>
</dbReference>
<evidence type="ECO:0000256" key="1">
    <source>
        <dbReference type="ARBA" id="ARBA00008635"/>
    </source>
</evidence>
<dbReference type="SUPFAM" id="SSF109854">
    <property type="entry name" value="DinB/YfiT-like putative metalloenzymes"/>
    <property type="match status" value="1"/>
</dbReference>
<evidence type="ECO:0000256" key="2">
    <source>
        <dbReference type="ARBA" id="ARBA00022723"/>
    </source>
</evidence>
<feature type="binding site" evidence="3">
    <location>
        <position position="136"/>
    </location>
    <ligand>
        <name>a divalent metal cation</name>
        <dbReference type="ChEBI" id="CHEBI:60240"/>
    </ligand>
</feature>
<organism evidence="4 5">
    <name type="scientific">Hymenobacter properus</name>
    <dbReference type="NCBI Taxonomy" id="2791026"/>
    <lineage>
        <taxon>Bacteria</taxon>
        <taxon>Pseudomonadati</taxon>
        <taxon>Bacteroidota</taxon>
        <taxon>Cytophagia</taxon>
        <taxon>Cytophagales</taxon>
        <taxon>Hymenobacteraceae</taxon>
        <taxon>Hymenobacter</taxon>
    </lineage>
</organism>
<gene>
    <name evidence="4" type="ORF">I2I01_11540</name>
</gene>
<keyword evidence="2 3" id="KW-0479">Metal-binding</keyword>
<dbReference type="Proteomes" id="UP000645610">
    <property type="component" value="Unassembled WGS sequence"/>
</dbReference>
<evidence type="ECO:0000256" key="3">
    <source>
        <dbReference type="PIRSR" id="PIRSR607837-1"/>
    </source>
</evidence>
<feature type="binding site" evidence="3">
    <location>
        <position position="49"/>
    </location>
    <ligand>
        <name>a divalent metal cation</name>
        <dbReference type="ChEBI" id="CHEBI:60240"/>
    </ligand>
</feature>
<dbReference type="RefSeq" id="WP_196286588.1">
    <property type="nucleotide sequence ID" value="NZ_JADQDP010000002.1"/>
</dbReference>
<feature type="binding site" evidence="3">
    <location>
        <position position="132"/>
    </location>
    <ligand>
        <name>a divalent metal cation</name>
        <dbReference type="ChEBI" id="CHEBI:60240"/>
    </ligand>
</feature>
<comment type="similarity">
    <text evidence="1">Belongs to the DinB family.</text>
</comment>
<dbReference type="EMBL" id="JADQDP010000002">
    <property type="protein sequence ID" value="MBF9142273.1"/>
    <property type="molecule type" value="Genomic_DNA"/>
</dbReference>
<dbReference type="PANTHER" id="PTHR37302">
    <property type="entry name" value="SLR1116 PROTEIN"/>
    <property type="match status" value="1"/>
</dbReference>
<evidence type="ECO:0000313" key="5">
    <source>
        <dbReference type="Proteomes" id="UP000645610"/>
    </source>
</evidence>
<comment type="caution">
    <text evidence="4">The sequence shown here is derived from an EMBL/GenBank/DDBJ whole genome shotgun (WGS) entry which is preliminary data.</text>
</comment>
<dbReference type="InterPro" id="IPR034660">
    <property type="entry name" value="DinB/YfiT-like"/>
</dbReference>
<proteinExistence type="inferred from homology"/>
<keyword evidence="5" id="KW-1185">Reference proteome</keyword>
<dbReference type="AlphaFoldDB" id="A0A931FJU0"/>
<dbReference type="GO" id="GO:0046872">
    <property type="term" value="F:metal ion binding"/>
    <property type="evidence" value="ECO:0007669"/>
    <property type="project" value="UniProtKB-KW"/>
</dbReference>
<accession>A0A931FJU0</accession>
<name>A0A931FJU0_9BACT</name>
<sequence>MDAAFAQQYDLIRGARAALLRYCATLSPAHFVAPVAGFNHSSIRDLLVHVAECYQAWLGEVGLGRPLARRPPEQAPDVAAVRALFAAVDALVAEFRQKFAGQWLTTQRFASPRHPAPLLLSPLQLFTHVITHEFHHKGQCLSMSRQLGYVPVDTDVIRT</sequence>